<dbReference type="OrthoDB" id="3208682at2"/>
<feature type="domain" description="Dienelactone hydrolase" evidence="2">
    <location>
        <begin position="46"/>
        <end position="253"/>
    </location>
</feature>
<dbReference type="InterPro" id="IPR002925">
    <property type="entry name" value="Dienelactn_hydro"/>
</dbReference>
<gene>
    <name evidence="3" type="ORF">ELQ90_15635</name>
</gene>
<comment type="similarity">
    <text evidence="1">Belongs to the AB hydrolase superfamily.</text>
</comment>
<sequence length="260" mass="27703">MTGFAPAHERLIDSVPVPPGSEIVEYTIEHEHDGTRLASVVVHDAARPGPKPTIVIVHDWTGLREYPRARAHMLARLGYTAVAIDVYGVGMRFDDDDVEGASAEAGRYYGDPPLLRARVQAGVEAAVADENVDPDAVVVIGYCFGGSAALEFARTGAAVRGVVSFHGGLIVHDPADVSAIAAPLLVLTGGSDPVVPDADLAAFQDELRSRGGIDWQVVVYSGAPHAFTLPGRNHHEAADRRSWRAFLDFLDEFLPLPVAG</sequence>
<dbReference type="GO" id="GO:0016787">
    <property type="term" value="F:hydrolase activity"/>
    <property type="evidence" value="ECO:0007669"/>
    <property type="project" value="UniProtKB-KW"/>
</dbReference>
<dbReference type="Gene3D" id="3.40.50.1820">
    <property type="entry name" value="alpha/beta hydrolase"/>
    <property type="match status" value="1"/>
</dbReference>
<reference evidence="3 4" key="1">
    <citation type="submission" date="2018-12" db="EMBL/GenBank/DDBJ databases">
        <authorList>
            <person name="Li F."/>
        </authorList>
    </citation>
    <scope>NUCLEOTIDE SEQUENCE [LARGE SCALE GENOMIC DNA]</scope>
    <source>
        <strain evidence="3 4">11W25H-1</strain>
    </source>
</reference>
<dbReference type="SUPFAM" id="SSF53474">
    <property type="entry name" value="alpha/beta-Hydrolases"/>
    <property type="match status" value="1"/>
</dbReference>
<evidence type="ECO:0000313" key="4">
    <source>
        <dbReference type="Proteomes" id="UP000288547"/>
    </source>
</evidence>
<organism evidence="3 4">
    <name type="scientific">Labedella phragmitis</name>
    <dbReference type="NCBI Taxonomy" id="2498849"/>
    <lineage>
        <taxon>Bacteria</taxon>
        <taxon>Bacillati</taxon>
        <taxon>Actinomycetota</taxon>
        <taxon>Actinomycetes</taxon>
        <taxon>Micrococcales</taxon>
        <taxon>Microbacteriaceae</taxon>
        <taxon>Labedella</taxon>
    </lineage>
</organism>
<proteinExistence type="inferred from homology"/>
<evidence type="ECO:0000259" key="2">
    <source>
        <dbReference type="Pfam" id="PF01738"/>
    </source>
</evidence>
<accession>A0A3S4BBH3</accession>
<keyword evidence="4" id="KW-1185">Reference proteome</keyword>
<dbReference type="InterPro" id="IPR050261">
    <property type="entry name" value="FrsA_esterase"/>
</dbReference>
<dbReference type="AlphaFoldDB" id="A0A3S4BBH3"/>
<keyword evidence="3" id="KW-0378">Hydrolase</keyword>
<dbReference type="PANTHER" id="PTHR22946">
    <property type="entry name" value="DIENELACTONE HYDROLASE DOMAIN-CONTAINING PROTEIN-RELATED"/>
    <property type="match status" value="1"/>
</dbReference>
<protein>
    <submittedName>
        <fullName evidence="3">Dienelactone hydrolase family protein</fullName>
    </submittedName>
</protein>
<dbReference type="PANTHER" id="PTHR22946:SF0">
    <property type="entry name" value="DIENELACTONE HYDROLASE DOMAIN-CONTAINING PROTEIN"/>
    <property type="match status" value="1"/>
</dbReference>
<evidence type="ECO:0000256" key="1">
    <source>
        <dbReference type="ARBA" id="ARBA00008645"/>
    </source>
</evidence>
<evidence type="ECO:0000313" key="3">
    <source>
        <dbReference type="EMBL" id="RWZ46201.1"/>
    </source>
</evidence>
<dbReference type="InterPro" id="IPR029058">
    <property type="entry name" value="AB_hydrolase_fold"/>
</dbReference>
<name>A0A3S4BBH3_9MICO</name>
<dbReference type="Proteomes" id="UP000288547">
    <property type="component" value="Unassembled WGS sequence"/>
</dbReference>
<dbReference type="RefSeq" id="WP_128496233.1">
    <property type="nucleotide sequence ID" value="NZ_RZNB01000008.1"/>
</dbReference>
<dbReference type="EMBL" id="RZNB01000008">
    <property type="protein sequence ID" value="RWZ46201.1"/>
    <property type="molecule type" value="Genomic_DNA"/>
</dbReference>
<comment type="caution">
    <text evidence="3">The sequence shown here is derived from an EMBL/GenBank/DDBJ whole genome shotgun (WGS) entry which is preliminary data.</text>
</comment>
<dbReference type="Pfam" id="PF01738">
    <property type="entry name" value="DLH"/>
    <property type="match status" value="1"/>
</dbReference>